<comment type="caution">
    <text evidence="2">The sequence shown here is derived from an EMBL/GenBank/DDBJ whole genome shotgun (WGS) entry which is preliminary data.</text>
</comment>
<protein>
    <submittedName>
        <fullName evidence="2">Uncharacterized protein</fullName>
    </submittedName>
</protein>
<evidence type="ECO:0000313" key="3">
    <source>
        <dbReference type="Proteomes" id="UP001227126"/>
    </source>
</evidence>
<keyword evidence="3" id="KW-1185">Reference proteome</keyword>
<proteinExistence type="predicted"/>
<dbReference type="EMBL" id="JASNJE010000033">
    <property type="protein sequence ID" value="MDK3075265.1"/>
    <property type="molecule type" value="Genomic_DNA"/>
</dbReference>
<sequence>MIDTFAHNERGLEEITCVPFIPPAYYMSMTEAEIAALPPRWCLMRTADMIKAGWVAQRYLTADFGDEEAWLAADVPATPPASTTGPQAGSGDDLIDDARNLVVDLYRHADPSRGQSPFDPGVLGEFFSGDFIAALRSRPPGADLLTGAQDFQGSVSDPKPDPDQPMFRGMIAINVEIENFGRTHTAVFRLRSDTARPDAPLRIFRVEQDGWSFP</sequence>
<evidence type="ECO:0000256" key="1">
    <source>
        <dbReference type="SAM" id="MobiDB-lite"/>
    </source>
</evidence>
<name>A0ABT7FJF7_9RHOB</name>
<organism evidence="2 3">
    <name type="scientific">Sedimentitalea xiamensis</name>
    <dbReference type="NCBI Taxonomy" id="3050037"/>
    <lineage>
        <taxon>Bacteria</taxon>
        <taxon>Pseudomonadati</taxon>
        <taxon>Pseudomonadota</taxon>
        <taxon>Alphaproteobacteria</taxon>
        <taxon>Rhodobacterales</taxon>
        <taxon>Paracoccaceae</taxon>
        <taxon>Sedimentitalea</taxon>
    </lineage>
</organism>
<gene>
    <name evidence="2" type="ORF">QO034_19445</name>
</gene>
<reference evidence="2 3" key="1">
    <citation type="submission" date="2023-05" db="EMBL/GenBank/DDBJ databases">
        <title>Sedimentitalea sp. nov. JM2-8.</title>
        <authorList>
            <person name="Huang J."/>
        </authorList>
    </citation>
    <scope>NUCLEOTIDE SEQUENCE [LARGE SCALE GENOMIC DNA]</scope>
    <source>
        <strain evidence="2 3">JM2-8</strain>
    </source>
</reference>
<accession>A0ABT7FJF7</accession>
<dbReference type="Proteomes" id="UP001227126">
    <property type="component" value="Unassembled WGS sequence"/>
</dbReference>
<feature type="region of interest" description="Disordered" evidence="1">
    <location>
        <begin position="143"/>
        <end position="164"/>
    </location>
</feature>
<evidence type="ECO:0000313" key="2">
    <source>
        <dbReference type="EMBL" id="MDK3075265.1"/>
    </source>
</evidence>